<evidence type="ECO:0000259" key="7">
    <source>
        <dbReference type="Pfam" id="PF03544"/>
    </source>
</evidence>
<sequence>MTSSDTGEAIVGVRGRTRIWVILAVAVLHAAAIFALINAFGVDVVIQTLRSVAAYDVTVPPPPAPPPPPPSPAAQPDAGAAAPAARKAKPKEIVAPKPKVEIPRKAVTAPPVASTGNASTSGAAASGIGTGGGGTGSGTGAGGSGSGGGAGIVARRAEKVSGQLKAKDFPRSGMEERDGRFIIVRYEVGTDGRVRDCRVTQSSGNAEVDAITCSLIEKRFRYRPAIDAQGNLVTDVTGWKQWWWQ</sequence>
<evidence type="ECO:0000256" key="4">
    <source>
        <dbReference type="ARBA" id="ARBA00023136"/>
    </source>
</evidence>
<dbReference type="Gene3D" id="3.30.1150.10">
    <property type="match status" value="1"/>
</dbReference>
<dbReference type="SUPFAM" id="SSF74653">
    <property type="entry name" value="TolA/TonB C-terminal domain"/>
    <property type="match status" value="1"/>
</dbReference>
<feature type="transmembrane region" description="Helical" evidence="6">
    <location>
        <begin position="20"/>
        <end position="41"/>
    </location>
</feature>
<dbReference type="EMBL" id="JBHSDR010000003">
    <property type="protein sequence ID" value="MFC4293511.1"/>
    <property type="molecule type" value="Genomic_DNA"/>
</dbReference>
<evidence type="ECO:0000313" key="9">
    <source>
        <dbReference type="Proteomes" id="UP001595828"/>
    </source>
</evidence>
<feature type="compositionally biased region" description="Low complexity" evidence="5">
    <location>
        <begin position="74"/>
        <end position="85"/>
    </location>
</feature>
<keyword evidence="9" id="KW-1185">Reference proteome</keyword>
<feature type="compositionally biased region" description="Pro residues" evidence="5">
    <location>
        <begin position="60"/>
        <end position="73"/>
    </location>
</feature>
<dbReference type="InterPro" id="IPR037682">
    <property type="entry name" value="TonB_C"/>
</dbReference>
<evidence type="ECO:0000256" key="5">
    <source>
        <dbReference type="SAM" id="MobiDB-lite"/>
    </source>
</evidence>
<evidence type="ECO:0000256" key="6">
    <source>
        <dbReference type="SAM" id="Phobius"/>
    </source>
</evidence>
<organism evidence="8 9">
    <name type="scientific">Novosphingobium tardum</name>
    <dbReference type="NCBI Taxonomy" id="1538021"/>
    <lineage>
        <taxon>Bacteria</taxon>
        <taxon>Pseudomonadati</taxon>
        <taxon>Pseudomonadota</taxon>
        <taxon>Alphaproteobacteria</taxon>
        <taxon>Sphingomonadales</taxon>
        <taxon>Sphingomonadaceae</taxon>
        <taxon>Novosphingobium</taxon>
    </lineage>
</organism>
<evidence type="ECO:0000256" key="1">
    <source>
        <dbReference type="ARBA" id="ARBA00004167"/>
    </source>
</evidence>
<feature type="compositionally biased region" description="Basic and acidic residues" evidence="5">
    <location>
        <begin position="90"/>
        <end position="104"/>
    </location>
</feature>
<feature type="domain" description="TonB C-terminal" evidence="7">
    <location>
        <begin position="170"/>
        <end position="228"/>
    </location>
</feature>
<name>A0ABV8RJG0_9SPHN</name>
<evidence type="ECO:0000313" key="8">
    <source>
        <dbReference type="EMBL" id="MFC4293511.1"/>
    </source>
</evidence>
<reference evidence="9" key="1">
    <citation type="journal article" date="2019" name="Int. J. Syst. Evol. Microbiol.">
        <title>The Global Catalogue of Microorganisms (GCM) 10K type strain sequencing project: providing services to taxonomists for standard genome sequencing and annotation.</title>
        <authorList>
            <consortium name="The Broad Institute Genomics Platform"/>
            <consortium name="The Broad Institute Genome Sequencing Center for Infectious Disease"/>
            <person name="Wu L."/>
            <person name="Ma J."/>
        </authorList>
    </citation>
    <scope>NUCLEOTIDE SEQUENCE [LARGE SCALE GENOMIC DNA]</scope>
    <source>
        <strain evidence="9">CGMCC 1.12989</strain>
    </source>
</reference>
<keyword evidence="4 6" id="KW-0472">Membrane</keyword>
<feature type="compositionally biased region" description="Gly residues" evidence="5">
    <location>
        <begin position="128"/>
        <end position="150"/>
    </location>
</feature>
<keyword evidence="2 6" id="KW-0812">Transmembrane</keyword>
<evidence type="ECO:0000256" key="2">
    <source>
        <dbReference type="ARBA" id="ARBA00022692"/>
    </source>
</evidence>
<dbReference type="Proteomes" id="UP001595828">
    <property type="component" value="Unassembled WGS sequence"/>
</dbReference>
<accession>A0ABV8RJG0</accession>
<feature type="region of interest" description="Disordered" evidence="5">
    <location>
        <begin position="60"/>
        <end position="150"/>
    </location>
</feature>
<evidence type="ECO:0000256" key="3">
    <source>
        <dbReference type="ARBA" id="ARBA00022989"/>
    </source>
</evidence>
<comment type="caution">
    <text evidence="8">The sequence shown here is derived from an EMBL/GenBank/DDBJ whole genome shotgun (WGS) entry which is preliminary data.</text>
</comment>
<dbReference type="RefSeq" id="WP_379537006.1">
    <property type="nucleotide sequence ID" value="NZ_JBHSDR010000003.1"/>
</dbReference>
<dbReference type="NCBIfam" id="TIGR01352">
    <property type="entry name" value="tonB_Cterm"/>
    <property type="match status" value="1"/>
</dbReference>
<gene>
    <name evidence="8" type="ORF">ACFO0A_00405</name>
</gene>
<proteinExistence type="predicted"/>
<feature type="compositionally biased region" description="Low complexity" evidence="5">
    <location>
        <begin position="113"/>
        <end position="127"/>
    </location>
</feature>
<keyword evidence="3 6" id="KW-1133">Transmembrane helix</keyword>
<comment type="subcellular location">
    <subcellularLocation>
        <location evidence="1">Membrane</location>
        <topology evidence="1">Single-pass membrane protein</topology>
    </subcellularLocation>
</comment>
<dbReference type="InterPro" id="IPR006260">
    <property type="entry name" value="TonB/TolA_C"/>
</dbReference>
<dbReference type="Pfam" id="PF03544">
    <property type="entry name" value="TonB_C"/>
    <property type="match status" value="1"/>
</dbReference>
<protein>
    <submittedName>
        <fullName evidence="8">Energy transducer TonB</fullName>
    </submittedName>
</protein>